<evidence type="ECO:0000313" key="6">
    <source>
        <dbReference type="Proteomes" id="UP000305067"/>
    </source>
</evidence>
<evidence type="ECO:0000256" key="4">
    <source>
        <dbReference type="ARBA" id="ARBA00048098"/>
    </source>
</evidence>
<dbReference type="PANTHER" id="PTHR45704">
    <property type="entry name" value="RAS-LIKE FAMILY MEMBER 11"/>
    <property type="match status" value="1"/>
</dbReference>
<comment type="catalytic activity">
    <reaction evidence="4">
        <text>GTP + H2O = GDP + phosphate + H(+)</text>
        <dbReference type="Rhea" id="RHEA:19669"/>
        <dbReference type="ChEBI" id="CHEBI:15377"/>
        <dbReference type="ChEBI" id="CHEBI:15378"/>
        <dbReference type="ChEBI" id="CHEBI:37565"/>
        <dbReference type="ChEBI" id="CHEBI:43474"/>
        <dbReference type="ChEBI" id="CHEBI:58189"/>
        <dbReference type="EC" id="3.6.5.2"/>
    </reaction>
</comment>
<dbReference type="PRINTS" id="PR00449">
    <property type="entry name" value="RASTRNSFRMNG"/>
</dbReference>
<dbReference type="PROSITE" id="PS51419">
    <property type="entry name" value="RAB"/>
    <property type="match status" value="1"/>
</dbReference>
<evidence type="ECO:0000256" key="3">
    <source>
        <dbReference type="ARBA" id="ARBA00022801"/>
    </source>
</evidence>
<keyword evidence="6" id="KW-1185">Reference proteome</keyword>
<dbReference type="Proteomes" id="UP000305067">
    <property type="component" value="Unassembled WGS sequence"/>
</dbReference>
<dbReference type="GO" id="GO:0003925">
    <property type="term" value="F:G protein activity"/>
    <property type="evidence" value="ECO:0007669"/>
    <property type="project" value="UniProtKB-EC"/>
</dbReference>
<evidence type="ECO:0000313" key="5">
    <source>
        <dbReference type="EMBL" id="TFL00135.1"/>
    </source>
</evidence>
<protein>
    <recommendedName>
        <fullName evidence="2">small monomeric GTPase</fullName>
        <ecNumber evidence="2">3.6.5.2</ecNumber>
    </recommendedName>
</protein>
<organism evidence="5 6">
    <name type="scientific">Pterulicium gracile</name>
    <dbReference type="NCBI Taxonomy" id="1884261"/>
    <lineage>
        <taxon>Eukaryota</taxon>
        <taxon>Fungi</taxon>
        <taxon>Dikarya</taxon>
        <taxon>Basidiomycota</taxon>
        <taxon>Agaricomycotina</taxon>
        <taxon>Agaricomycetes</taxon>
        <taxon>Agaricomycetidae</taxon>
        <taxon>Agaricales</taxon>
        <taxon>Pleurotineae</taxon>
        <taxon>Pterulaceae</taxon>
        <taxon>Pterulicium</taxon>
    </lineage>
</organism>
<evidence type="ECO:0000256" key="2">
    <source>
        <dbReference type="ARBA" id="ARBA00011984"/>
    </source>
</evidence>
<dbReference type="SMART" id="SM00175">
    <property type="entry name" value="RAB"/>
    <property type="match status" value="1"/>
</dbReference>
<dbReference type="PROSITE" id="PS51421">
    <property type="entry name" value="RAS"/>
    <property type="match status" value="1"/>
</dbReference>
<dbReference type="Gene3D" id="3.40.50.300">
    <property type="entry name" value="P-loop containing nucleotide triphosphate hydrolases"/>
    <property type="match status" value="1"/>
</dbReference>
<name>A0A5C3QDI3_9AGAR</name>
<dbReference type="GO" id="GO:0005525">
    <property type="term" value="F:GTP binding"/>
    <property type="evidence" value="ECO:0007669"/>
    <property type="project" value="InterPro"/>
</dbReference>
<dbReference type="AlphaFoldDB" id="A0A5C3QDI3"/>
<dbReference type="InterPro" id="IPR001806">
    <property type="entry name" value="Small_GTPase"/>
</dbReference>
<dbReference type="EC" id="3.6.5.2" evidence="2"/>
<dbReference type="SUPFAM" id="SSF52540">
    <property type="entry name" value="P-loop containing nucleoside triphosphate hydrolases"/>
    <property type="match status" value="1"/>
</dbReference>
<comment type="similarity">
    <text evidence="1">Belongs to the small GTPase superfamily. Ras family.</text>
</comment>
<dbReference type="EMBL" id="ML178830">
    <property type="protein sequence ID" value="TFL00135.1"/>
    <property type="molecule type" value="Genomic_DNA"/>
</dbReference>
<dbReference type="STRING" id="1884261.A0A5C3QDI3"/>
<dbReference type="SMART" id="SM00173">
    <property type="entry name" value="RAS"/>
    <property type="match status" value="1"/>
</dbReference>
<sequence>DGYVLLYSVTSRDSFDALKGYINERTEATTAFPSPGIMVGLKCDLRSERVVQITEGRELAKEYGLPFLEVSAKTGANVDRAFEDLVRAIKLSRTSI</sequence>
<reference evidence="5 6" key="1">
    <citation type="journal article" date="2019" name="Nat. Ecol. Evol.">
        <title>Megaphylogeny resolves global patterns of mushroom evolution.</title>
        <authorList>
            <person name="Varga T."/>
            <person name="Krizsan K."/>
            <person name="Foldi C."/>
            <person name="Dima B."/>
            <person name="Sanchez-Garcia M."/>
            <person name="Sanchez-Ramirez S."/>
            <person name="Szollosi G.J."/>
            <person name="Szarkandi J.G."/>
            <person name="Papp V."/>
            <person name="Albert L."/>
            <person name="Andreopoulos W."/>
            <person name="Angelini C."/>
            <person name="Antonin V."/>
            <person name="Barry K.W."/>
            <person name="Bougher N.L."/>
            <person name="Buchanan P."/>
            <person name="Buyck B."/>
            <person name="Bense V."/>
            <person name="Catcheside P."/>
            <person name="Chovatia M."/>
            <person name="Cooper J."/>
            <person name="Damon W."/>
            <person name="Desjardin D."/>
            <person name="Finy P."/>
            <person name="Geml J."/>
            <person name="Haridas S."/>
            <person name="Hughes K."/>
            <person name="Justo A."/>
            <person name="Karasinski D."/>
            <person name="Kautmanova I."/>
            <person name="Kiss B."/>
            <person name="Kocsube S."/>
            <person name="Kotiranta H."/>
            <person name="LaButti K.M."/>
            <person name="Lechner B.E."/>
            <person name="Liimatainen K."/>
            <person name="Lipzen A."/>
            <person name="Lukacs Z."/>
            <person name="Mihaltcheva S."/>
            <person name="Morgado L.N."/>
            <person name="Niskanen T."/>
            <person name="Noordeloos M.E."/>
            <person name="Ohm R.A."/>
            <person name="Ortiz-Santana B."/>
            <person name="Ovrebo C."/>
            <person name="Racz N."/>
            <person name="Riley R."/>
            <person name="Savchenko A."/>
            <person name="Shiryaev A."/>
            <person name="Soop K."/>
            <person name="Spirin V."/>
            <person name="Szebenyi C."/>
            <person name="Tomsovsky M."/>
            <person name="Tulloss R.E."/>
            <person name="Uehling J."/>
            <person name="Grigoriev I.V."/>
            <person name="Vagvolgyi C."/>
            <person name="Papp T."/>
            <person name="Martin F.M."/>
            <person name="Miettinen O."/>
            <person name="Hibbett D.S."/>
            <person name="Nagy L.G."/>
        </authorList>
    </citation>
    <scope>NUCLEOTIDE SEQUENCE [LARGE SCALE GENOMIC DNA]</scope>
    <source>
        <strain evidence="5 6">CBS 309.79</strain>
    </source>
</reference>
<evidence type="ECO:0000256" key="1">
    <source>
        <dbReference type="ARBA" id="ARBA00008344"/>
    </source>
</evidence>
<dbReference type="InterPro" id="IPR051065">
    <property type="entry name" value="Ras-related_GTPase"/>
</dbReference>
<dbReference type="Pfam" id="PF00071">
    <property type="entry name" value="Ras"/>
    <property type="match status" value="1"/>
</dbReference>
<dbReference type="InterPro" id="IPR027417">
    <property type="entry name" value="P-loop_NTPase"/>
</dbReference>
<feature type="non-terminal residue" evidence="5">
    <location>
        <position position="1"/>
    </location>
</feature>
<proteinExistence type="inferred from homology"/>
<dbReference type="OrthoDB" id="3046703at2759"/>
<gene>
    <name evidence="5" type="ORF">BDV98DRAFT_509645</name>
</gene>
<accession>A0A5C3QDI3</accession>
<keyword evidence="3 5" id="KW-0378">Hydrolase</keyword>